<name>M5G3P3_DACPD</name>
<accession>M5G3P3</accession>
<dbReference type="RefSeq" id="XP_040630188.1">
    <property type="nucleotide sequence ID" value="XM_040772427.1"/>
</dbReference>
<evidence type="ECO:0000313" key="1">
    <source>
        <dbReference type="EMBL" id="EJU03294.1"/>
    </source>
</evidence>
<protein>
    <submittedName>
        <fullName evidence="1">Uncharacterized protein</fullName>
    </submittedName>
</protein>
<dbReference type="EMBL" id="JH795860">
    <property type="protein sequence ID" value="EJU03294.1"/>
    <property type="molecule type" value="Genomic_DNA"/>
</dbReference>
<proteinExistence type="predicted"/>
<reference evidence="1 2" key="1">
    <citation type="journal article" date="2012" name="Science">
        <title>The Paleozoic origin of enzymatic lignin decomposition reconstructed from 31 fungal genomes.</title>
        <authorList>
            <person name="Floudas D."/>
            <person name="Binder M."/>
            <person name="Riley R."/>
            <person name="Barry K."/>
            <person name="Blanchette R.A."/>
            <person name="Henrissat B."/>
            <person name="Martinez A.T."/>
            <person name="Otillar R."/>
            <person name="Spatafora J.W."/>
            <person name="Yadav J.S."/>
            <person name="Aerts A."/>
            <person name="Benoit I."/>
            <person name="Boyd A."/>
            <person name="Carlson A."/>
            <person name="Copeland A."/>
            <person name="Coutinho P.M."/>
            <person name="de Vries R.P."/>
            <person name="Ferreira P."/>
            <person name="Findley K."/>
            <person name="Foster B."/>
            <person name="Gaskell J."/>
            <person name="Glotzer D."/>
            <person name="Gorecki P."/>
            <person name="Heitman J."/>
            <person name="Hesse C."/>
            <person name="Hori C."/>
            <person name="Igarashi K."/>
            <person name="Jurgens J.A."/>
            <person name="Kallen N."/>
            <person name="Kersten P."/>
            <person name="Kohler A."/>
            <person name="Kuees U."/>
            <person name="Kumar T.K.A."/>
            <person name="Kuo A."/>
            <person name="LaButti K."/>
            <person name="Larrondo L.F."/>
            <person name="Lindquist E."/>
            <person name="Ling A."/>
            <person name="Lombard V."/>
            <person name="Lucas S."/>
            <person name="Lundell T."/>
            <person name="Martin R."/>
            <person name="McLaughlin D.J."/>
            <person name="Morgenstern I."/>
            <person name="Morin E."/>
            <person name="Murat C."/>
            <person name="Nagy L.G."/>
            <person name="Nolan M."/>
            <person name="Ohm R.A."/>
            <person name="Patyshakuliyeva A."/>
            <person name="Rokas A."/>
            <person name="Ruiz-Duenas F.J."/>
            <person name="Sabat G."/>
            <person name="Salamov A."/>
            <person name="Samejima M."/>
            <person name="Schmutz J."/>
            <person name="Slot J.C."/>
            <person name="St John F."/>
            <person name="Stenlid J."/>
            <person name="Sun H."/>
            <person name="Sun S."/>
            <person name="Syed K."/>
            <person name="Tsang A."/>
            <person name="Wiebenga A."/>
            <person name="Young D."/>
            <person name="Pisabarro A."/>
            <person name="Eastwood D.C."/>
            <person name="Martin F."/>
            <person name="Cullen D."/>
            <person name="Grigoriev I.V."/>
            <person name="Hibbett D.S."/>
        </authorList>
    </citation>
    <scope>NUCLEOTIDE SEQUENCE [LARGE SCALE GENOMIC DNA]</scope>
    <source>
        <strain evidence="1 2">DJM-731 SS1</strain>
    </source>
</reference>
<sequence length="69" mass="7685">MALFSERIVQESQSTKKHVEAMMQEALTASAITKLPDLTTCGKYSSTYFENITLMGGYDLLGIFSSRSR</sequence>
<dbReference type="AlphaFoldDB" id="M5G3P3"/>
<dbReference type="GeneID" id="63687489"/>
<dbReference type="Proteomes" id="UP000030653">
    <property type="component" value="Unassembled WGS sequence"/>
</dbReference>
<organism evidence="1 2">
    <name type="scientific">Dacryopinax primogenitus (strain DJM 731)</name>
    <name type="common">Brown rot fungus</name>
    <dbReference type="NCBI Taxonomy" id="1858805"/>
    <lineage>
        <taxon>Eukaryota</taxon>
        <taxon>Fungi</taxon>
        <taxon>Dikarya</taxon>
        <taxon>Basidiomycota</taxon>
        <taxon>Agaricomycotina</taxon>
        <taxon>Dacrymycetes</taxon>
        <taxon>Dacrymycetales</taxon>
        <taxon>Dacrymycetaceae</taxon>
        <taxon>Dacryopinax</taxon>
    </lineage>
</organism>
<gene>
    <name evidence="1" type="ORF">DACRYDRAFT_21509</name>
</gene>
<keyword evidence="2" id="KW-1185">Reference proteome</keyword>
<evidence type="ECO:0000313" key="2">
    <source>
        <dbReference type="Proteomes" id="UP000030653"/>
    </source>
</evidence>
<dbReference type="HOGENOM" id="CLU_2775883_0_0_1"/>